<keyword evidence="6" id="KW-1185">Reference proteome</keyword>
<comment type="caution">
    <text evidence="5">The sequence shown here is derived from an EMBL/GenBank/DDBJ whole genome shotgun (WGS) entry which is preliminary data.</text>
</comment>
<accession>A0A9Q0RAQ0</accession>
<reference evidence="5" key="1">
    <citation type="submission" date="2022-10" db="EMBL/GenBank/DDBJ databases">
        <title>Novel sulphate-reducing endosymbionts in the free-living metamonad Anaeramoeba.</title>
        <authorList>
            <person name="Jerlstrom-Hultqvist J."/>
            <person name="Cepicka I."/>
            <person name="Gallot-Lavallee L."/>
            <person name="Salas-Leiva D."/>
            <person name="Curtis B.A."/>
            <person name="Zahonova K."/>
            <person name="Pipaliya S."/>
            <person name="Dacks J."/>
            <person name="Roger A.J."/>
        </authorList>
    </citation>
    <scope>NUCLEOTIDE SEQUENCE</scope>
    <source>
        <strain evidence="5">BMAN</strain>
    </source>
</reference>
<dbReference type="EMBL" id="JAPDFW010000075">
    <property type="protein sequence ID" value="KAJ5073332.1"/>
    <property type="molecule type" value="Genomic_DNA"/>
</dbReference>
<dbReference type="SMART" id="SM00147">
    <property type="entry name" value="RasGEF"/>
    <property type="match status" value="1"/>
</dbReference>
<dbReference type="InterPro" id="IPR001895">
    <property type="entry name" value="RASGEF_cat_dom"/>
</dbReference>
<dbReference type="PANTHER" id="PTHR23113">
    <property type="entry name" value="GUANINE NUCLEOTIDE EXCHANGE FACTOR"/>
    <property type="match status" value="1"/>
</dbReference>
<keyword evidence="1 2" id="KW-0344">Guanine-nucleotide releasing factor</keyword>
<dbReference type="InterPro" id="IPR023578">
    <property type="entry name" value="Ras_GEF_dom_sf"/>
</dbReference>
<dbReference type="Proteomes" id="UP001149090">
    <property type="component" value="Unassembled WGS sequence"/>
</dbReference>
<gene>
    <name evidence="5" type="ORF">M0811_08740</name>
</gene>
<feature type="domain" description="Ras-GEF" evidence="3">
    <location>
        <begin position="559"/>
        <end position="791"/>
    </location>
</feature>
<evidence type="ECO:0000259" key="4">
    <source>
        <dbReference type="PROSITE" id="PS50212"/>
    </source>
</evidence>
<dbReference type="PANTHER" id="PTHR23113:SF99">
    <property type="entry name" value="RASGEF DOMAIN-CONTAINING PROTEIN"/>
    <property type="match status" value="1"/>
</dbReference>
<dbReference type="Gene3D" id="1.10.840.10">
    <property type="entry name" value="Ras guanine-nucleotide exchange factors catalytic domain"/>
    <property type="match status" value="2"/>
</dbReference>
<dbReference type="PROSITE" id="PS50212">
    <property type="entry name" value="RASGEF_NTER"/>
    <property type="match status" value="1"/>
</dbReference>
<evidence type="ECO:0000313" key="6">
    <source>
        <dbReference type="Proteomes" id="UP001149090"/>
    </source>
</evidence>
<dbReference type="GO" id="GO:0007264">
    <property type="term" value="P:small GTPase-mediated signal transduction"/>
    <property type="evidence" value="ECO:0007669"/>
    <property type="project" value="InterPro"/>
</dbReference>
<dbReference type="InterPro" id="IPR036964">
    <property type="entry name" value="RASGEF_cat_dom_sf"/>
</dbReference>
<sequence>MLKNLKVSEVIEKFNEKYLIKNQEYGIFYQPKKMKKEGNNYKFLKNEEYIKEYKENLLEIRKKPKNKIDLILPQNPNDLTPRWKSVSIYQKIKDLIIDTCKELSFPNYDDYGLKLENPINLSKQISISKSISISTSLSLSKSSLISNSISIPNLNSISNSKNFNEYLEKDPNQYSFIPINKETNFQTIKSKKHFGVWMDTNDEQYLYDYIYQYYVDGYLFISLQPKPAPITIIYPTYDLKTNQKISEKEVNIIVDFTIKVKTLIQEFCRNYELKCKKETEYALYLIHFKKSIHHIKRISLFYREELEKKEEEIIIEDEDDEFKKITELSLLDEELTLAIQGVKLGTVLKLLPIHKSIIDPNQLKNKNEKRIEINDNPNETKMKEKINDELGFWEEIGNNIENIIWEAETKGKYLFEKIRGASLNKSIELLTSKKGFASTFVDIFLELLPTITNEVLFIQKLFERYNIPIELKEENEENIIQEKVMEVICYKIEMNPYHVLKEVKSMINHFINEIVDKNQNDKIIMKGRKIKDLLEHKEKTRKKTVWMTYDNDNDNDNDNDKIIRRRMSNEEFKLAPKPQIPKNIDPMKIQLMKIKDIEIARQITLHTHNLFTKIKTQELLNHSWTKKNKKNLMKKMIQIIEELFLIRNYNDVMCFVAGIQNSSISRLTKTWKKIPKKIRERYEYFNSITSALGGFKEMRNLVDSAELPTIPYLGVYLSDLTNIDEVPNRIENNLINWAKRRRMFDVIKKIKKFQSKEYNFMLISEIKQFFEREPVLNEDQMWELSLQIEAYQEGQF</sequence>
<evidence type="ECO:0000256" key="1">
    <source>
        <dbReference type="ARBA" id="ARBA00022658"/>
    </source>
</evidence>
<evidence type="ECO:0000259" key="3">
    <source>
        <dbReference type="PROSITE" id="PS50009"/>
    </source>
</evidence>
<evidence type="ECO:0000313" key="5">
    <source>
        <dbReference type="EMBL" id="KAJ5073332.1"/>
    </source>
</evidence>
<dbReference type="PROSITE" id="PS50009">
    <property type="entry name" value="RASGEF_CAT"/>
    <property type="match status" value="1"/>
</dbReference>
<evidence type="ECO:0000256" key="2">
    <source>
        <dbReference type="PROSITE-ProRule" id="PRU00168"/>
    </source>
</evidence>
<dbReference type="OrthoDB" id="5871711at2759"/>
<dbReference type="Gene3D" id="1.20.870.10">
    <property type="entry name" value="Son of sevenless (SoS) protein Chain: S domain 1"/>
    <property type="match status" value="1"/>
</dbReference>
<proteinExistence type="predicted"/>
<dbReference type="InterPro" id="IPR008937">
    <property type="entry name" value="Ras-like_GEF"/>
</dbReference>
<dbReference type="GO" id="GO:0005085">
    <property type="term" value="F:guanyl-nucleotide exchange factor activity"/>
    <property type="evidence" value="ECO:0007669"/>
    <property type="project" value="UniProtKB-KW"/>
</dbReference>
<organism evidence="5 6">
    <name type="scientific">Anaeramoeba ignava</name>
    <name type="common">Anaerobic marine amoeba</name>
    <dbReference type="NCBI Taxonomy" id="1746090"/>
    <lineage>
        <taxon>Eukaryota</taxon>
        <taxon>Metamonada</taxon>
        <taxon>Anaeramoebidae</taxon>
        <taxon>Anaeramoeba</taxon>
    </lineage>
</organism>
<dbReference type="AlphaFoldDB" id="A0A9Q0RAQ0"/>
<dbReference type="SUPFAM" id="SSF48366">
    <property type="entry name" value="Ras GEF"/>
    <property type="match status" value="1"/>
</dbReference>
<name>A0A9Q0RAQ0_ANAIG</name>
<dbReference type="InterPro" id="IPR000651">
    <property type="entry name" value="Ras-like_Gua-exchang_fac_N"/>
</dbReference>
<protein>
    <submittedName>
        <fullName evidence="5">Guanine nucleotide exchange factor</fullName>
    </submittedName>
</protein>
<dbReference type="Pfam" id="PF00617">
    <property type="entry name" value="RasGEF"/>
    <property type="match status" value="1"/>
</dbReference>
<feature type="domain" description="N-terminal Ras-GEF" evidence="4">
    <location>
        <begin position="414"/>
        <end position="538"/>
    </location>
</feature>